<accession>A0ABQ8DCC5</accession>
<evidence type="ECO:0000259" key="6">
    <source>
        <dbReference type="PROSITE" id="PS50290"/>
    </source>
</evidence>
<dbReference type="InterPro" id="IPR050517">
    <property type="entry name" value="DDR_Repair_Kinase"/>
</dbReference>
<dbReference type="SMART" id="SM01343">
    <property type="entry name" value="FATC"/>
    <property type="match status" value="1"/>
</dbReference>
<dbReference type="InterPro" id="IPR026683">
    <property type="entry name" value="TOR_cat"/>
</dbReference>
<reference evidence="8 9" key="1">
    <citation type="submission" date="2021-05" db="EMBL/GenBank/DDBJ databases">
        <title>Genome Assembly of Synthetic Allotetraploid Brassica napus Reveals Homoeologous Exchanges between Subgenomes.</title>
        <authorList>
            <person name="Davis J.T."/>
        </authorList>
    </citation>
    <scope>NUCLEOTIDE SEQUENCE [LARGE SCALE GENOMIC DNA]</scope>
    <source>
        <strain evidence="9">cv. Da-Ae</strain>
        <tissue evidence="8">Seedling</tissue>
    </source>
</reference>
<dbReference type="InterPro" id="IPR003152">
    <property type="entry name" value="FATC_dom"/>
</dbReference>
<comment type="caution">
    <text evidence="8">The sequence shown here is derived from an EMBL/GenBank/DDBJ whole genome shotgun (WGS) entry which is preliminary data.</text>
</comment>
<evidence type="ECO:0000256" key="1">
    <source>
        <dbReference type="ARBA" id="ARBA00012513"/>
    </source>
</evidence>
<dbReference type="SMART" id="SM01345">
    <property type="entry name" value="Rapamycin_bind"/>
    <property type="match status" value="1"/>
</dbReference>
<dbReference type="PROSITE" id="PS50290">
    <property type="entry name" value="PI3_4_KINASE_3"/>
    <property type="match status" value="1"/>
</dbReference>
<dbReference type="InterPro" id="IPR000403">
    <property type="entry name" value="PI3/4_kinase_cat_dom"/>
</dbReference>
<dbReference type="EMBL" id="JAGKQM010000005">
    <property type="protein sequence ID" value="KAH0926076.1"/>
    <property type="molecule type" value="Genomic_DNA"/>
</dbReference>
<evidence type="ECO:0000259" key="7">
    <source>
        <dbReference type="PROSITE" id="PS51190"/>
    </source>
</evidence>
<name>A0ABQ8DCC5_BRANA</name>
<organism evidence="8 9">
    <name type="scientific">Brassica napus</name>
    <name type="common">Rape</name>
    <dbReference type="NCBI Taxonomy" id="3708"/>
    <lineage>
        <taxon>Eukaryota</taxon>
        <taxon>Viridiplantae</taxon>
        <taxon>Streptophyta</taxon>
        <taxon>Embryophyta</taxon>
        <taxon>Tracheophyta</taxon>
        <taxon>Spermatophyta</taxon>
        <taxon>Magnoliopsida</taxon>
        <taxon>eudicotyledons</taxon>
        <taxon>Gunneridae</taxon>
        <taxon>Pentapetalae</taxon>
        <taxon>rosids</taxon>
        <taxon>malvids</taxon>
        <taxon>Brassicales</taxon>
        <taxon>Brassicaceae</taxon>
        <taxon>Brassiceae</taxon>
        <taxon>Brassica</taxon>
    </lineage>
</organism>
<dbReference type="Pfam" id="PF02260">
    <property type="entry name" value="FATC"/>
    <property type="match status" value="1"/>
</dbReference>
<evidence type="ECO:0000313" key="8">
    <source>
        <dbReference type="EMBL" id="KAH0926076.1"/>
    </source>
</evidence>
<evidence type="ECO:0000256" key="2">
    <source>
        <dbReference type="ARBA" id="ARBA00022679"/>
    </source>
</evidence>
<keyword evidence="5" id="KW-0067">ATP-binding</keyword>
<dbReference type="CDD" id="cd05169">
    <property type="entry name" value="PIKKc_TOR"/>
    <property type="match status" value="1"/>
</dbReference>
<feature type="domain" description="PI3K/PI4K catalytic" evidence="6">
    <location>
        <begin position="155"/>
        <end position="523"/>
    </location>
</feature>
<dbReference type="SMART" id="SM00146">
    <property type="entry name" value="PI3Kc"/>
    <property type="match status" value="1"/>
</dbReference>
<keyword evidence="2" id="KW-0808">Transferase</keyword>
<dbReference type="Pfam" id="PF00454">
    <property type="entry name" value="PI3_PI4_kinase"/>
    <property type="match status" value="2"/>
</dbReference>
<dbReference type="Gene3D" id="1.20.120.150">
    <property type="entry name" value="FKBP12-rapamycin binding domain"/>
    <property type="match status" value="1"/>
</dbReference>
<evidence type="ECO:0000313" key="9">
    <source>
        <dbReference type="Proteomes" id="UP000824890"/>
    </source>
</evidence>
<dbReference type="InterPro" id="IPR036738">
    <property type="entry name" value="FRB_sf"/>
</dbReference>
<dbReference type="Gene3D" id="1.10.1070.11">
    <property type="entry name" value="Phosphatidylinositol 3-/4-kinase, catalytic domain"/>
    <property type="match status" value="1"/>
</dbReference>
<sequence>MLKVLEPLHEMLEEGARKDNVTIQERAFIEVVPFSVLAICETGWCLFVSATEVGVLLMQAYRHELLEAYECCINYKRTGKDAELTQERGITTCLSFSIVFKRIDKQLASLTTLDLEFVSPELLLCRDLELAVPGTYRAGNILNYSLCPVVTIASFPRQLLVITSKQRPRKLTIHGNDGEDYAFLLKGHEDLRQDERVMQITLCSIVFQLFGLVNTLLENSRKTAEKDLSIQRYSVIPLVDSLDGFPTAIPFTILFENTEMHERFVFLFMKIILNQEHKHMLSFAPNYGNLPLIAKIEVFEYALENTEGNDLSRVLNLALTSSSVLLAKVTNLEYEIALFLLLGSRSSEVWLERRTNDTRSLAVMSMIFYSCLTCTLNELLSYQVGYIFGLGDRQPSNLMLDRYSGKILHIDFGDCFEASMNREKFPEKVPFRLTRMLVKAMEVSGIKGNFRSTCQNVIQVLRTNKDSVMAMMEAFVHDPLINWRLFNFNEVPQLALLGNNNPNGSANVEPEEVDEDPADAVNMLGDANEVLNERAVVVMARMSHKLTGRDFSTSAVPSNPTADHNNLLGGDSHEVEHGLSVKVQVQKLIDQATSHENICQNYVGYVLLHSCAYLFSFAQVWFVRYVLSGALSGRFGVSLSFIIGLWKLVAAGLVPGDIL</sequence>
<evidence type="ECO:0000256" key="3">
    <source>
        <dbReference type="ARBA" id="ARBA00022741"/>
    </source>
</evidence>
<evidence type="ECO:0000256" key="4">
    <source>
        <dbReference type="ARBA" id="ARBA00022777"/>
    </source>
</evidence>
<proteinExistence type="predicted"/>
<dbReference type="PROSITE" id="PS51190">
    <property type="entry name" value="FATC"/>
    <property type="match status" value="1"/>
</dbReference>
<dbReference type="PROSITE" id="PS00915">
    <property type="entry name" value="PI3_4_KINASE_1"/>
    <property type="match status" value="1"/>
</dbReference>
<feature type="domain" description="FATC" evidence="7">
    <location>
        <begin position="577"/>
        <end position="614"/>
    </location>
</feature>
<keyword evidence="3" id="KW-0547">Nucleotide-binding</keyword>
<gene>
    <name evidence="8" type="ORF">HID58_018332</name>
</gene>
<dbReference type="Gene3D" id="3.30.1010.10">
    <property type="entry name" value="Phosphatidylinositol 3-kinase Catalytic Subunit, Chain A, domain 4"/>
    <property type="match status" value="1"/>
</dbReference>
<protein>
    <recommendedName>
        <fullName evidence="1">non-specific serine/threonine protein kinase</fullName>
        <ecNumber evidence="1">2.7.11.1</ecNumber>
    </recommendedName>
</protein>
<dbReference type="InterPro" id="IPR036940">
    <property type="entry name" value="PI3/4_kinase_cat_sf"/>
</dbReference>
<dbReference type="PANTHER" id="PTHR11139">
    <property type="entry name" value="ATAXIA TELANGIECTASIA MUTATED ATM -RELATED"/>
    <property type="match status" value="1"/>
</dbReference>
<dbReference type="Proteomes" id="UP000824890">
    <property type="component" value="Unassembled WGS sequence"/>
</dbReference>
<keyword evidence="9" id="KW-1185">Reference proteome</keyword>
<dbReference type="InterPro" id="IPR011009">
    <property type="entry name" value="Kinase-like_dom_sf"/>
</dbReference>
<evidence type="ECO:0000256" key="5">
    <source>
        <dbReference type="ARBA" id="ARBA00022840"/>
    </source>
</evidence>
<dbReference type="SUPFAM" id="SSF56112">
    <property type="entry name" value="Protein kinase-like (PK-like)"/>
    <property type="match status" value="1"/>
</dbReference>
<dbReference type="PANTHER" id="PTHR11139:SF9">
    <property type="entry name" value="SERINE_THREONINE-PROTEIN KINASE MTOR"/>
    <property type="match status" value="1"/>
</dbReference>
<dbReference type="EC" id="2.7.11.1" evidence="1"/>
<dbReference type="InterPro" id="IPR018936">
    <property type="entry name" value="PI3/4_kinase_CS"/>
</dbReference>
<keyword evidence="4" id="KW-0418">Kinase</keyword>